<dbReference type="EMBL" id="BAABFX010000042">
    <property type="protein sequence ID" value="GAA4401317.1"/>
    <property type="molecule type" value="Genomic_DNA"/>
</dbReference>
<evidence type="ECO:0000313" key="2">
    <source>
        <dbReference type="EMBL" id="GAA4401317.1"/>
    </source>
</evidence>
<name>A0ABP8K6S3_9MICO</name>
<evidence type="ECO:0000313" key="3">
    <source>
        <dbReference type="Proteomes" id="UP001500390"/>
    </source>
</evidence>
<proteinExistence type="inferred from homology"/>
<dbReference type="InterPro" id="IPR052912">
    <property type="entry name" value="UPF0111_domain"/>
</dbReference>
<dbReference type="PANTHER" id="PTHR37298">
    <property type="entry name" value="UPF0111 PROTEIN YKAA"/>
    <property type="match status" value="1"/>
</dbReference>
<protein>
    <submittedName>
        <fullName evidence="2">DUF47 family protein</fullName>
    </submittedName>
</protein>
<dbReference type="RefSeq" id="WP_159902928.1">
    <property type="nucleotide sequence ID" value="NZ_BAABFX010000042.1"/>
</dbReference>
<reference evidence="3" key="1">
    <citation type="journal article" date="2019" name="Int. J. Syst. Evol. Microbiol.">
        <title>The Global Catalogue of Microorganisms (GCM) 10K type strain sequencing project: providing services to taxonomists for standard genome sequencing and annotation.</title>
        <authorList>
            <consortium name="The Broad Institute Genomics Platform"/>
            <consortium name="The Broad Institute Genome Sequencing Center for Infectious Disease"/>
            <person name="Wu L."/>
            <person name="Ma J."/>
        </authorList>
    </citation>
    <scope>NUCLEOTIDE SEQUENCE [LARGE SCALE GENOMIC DNA]</scope>
    <source>
        <strain evidence="3">JCM 17738</strain>
    </source>
</reference>
<comment type="caution">
    <text evidence="2">The sequence shown here is derived from an EMBL/GenBank/DDBJ whole genome shotgun (WGS) entry which is preliminary data.</text>
</comment>
<dbReference type="Pfam" id="PF01865">
    <property type="entry name" value="PhoU_div"/>
    <property type="match status" value="1"/>
</dbReference>
<dbReference type="Proteomes" id="UP001500390">
    <property type="component" value="Unassembled WGS sequence"/>
</dbReference>
<dbReference type="Gene3D" id="1.20.58.220">
    <property type="entry name" value="Phosphate transport system protein phou homolog 2, domain 2"/>
    <property type="match status" value="1"/>
</dbReference>
<organism evidence="2 3">
    <name type="scientific">Ornithinibacter aureus</name>
    <dbReference type="NCBI Taxonomy" id="622664"/>
    <lineage>
        <taxon>Bacteria</taxon>
        <taxon>Bacillati</taxon>
        <taxon>Actinomycetota</taxon>
        <taxon>Actinomycetes</taxon>
        <taxon>Micrococcales</taxon>
        <taxon>Intrasporangiaceae</taxon>
        <taxon>Ornithinibacter</taxon>
    </lineage>
</organism>
<keyword evidence="3" id="KW-1185">Reference proteome</keyword>
<evidence type="ECO:0000256" key="1">
    <source>
        <dbReference type="ARBA" id="ARBA00008591"/>
    </source>
</evidence>
<comment type="similarity">
    <text evidence="1">Belongs to the UPF0111 family.</text>
</comment>
<dbReference type="InterPro" id="IPR018445">
    <property type="entry name" value="Put_Phosphate_transp_reg"/>
</dbReference>
<dbReference type="PANTHER" id="PTHR37298:SF1">
    <property type="entry name" value="UPF0111 PROTEIN YKAA"/>
    <property type="match status" value="1"/>
</dbReference>
<dbReference type="InterPro" id="IPR038078">
    <property type="entry name" value="PhoU-like_sf"/>
</dbReference>
<accession>A0ABP8K6S3</accession>
<sequence>MGIRLTPQDPHFFELYAAAARHLVEGAGELTALLGASAEERELTLKRMHEIEAASGESTHEIVRKVNGSFVTPFDRTDMHALAVALHTCVGLMEAAVDLIVLYRVDEVLPRVAKQVEVISRMAEITADAMTRLRSMKGLTAYWVEVDRLENRANKAYRRMLAELFNTPGADPITVMKHKDIIDALEAAANGFEAVALKVEAIAVRES</sequence>
<gene>
    <name evidence="2" type="ORF">GCM10023153_29570</name>
</gene>